<name>A0A0D2AH47_9PEZI</name>
<organism evidence="16 17">
    <name type="scientific">Verruconis gallopava</name>
    <dbReference type="NCBI Taxonomy" id="253628"/>
    <lineage>
        <taxon>Eukaryota</taxon>
        <taxon>Fungi</taxon>
        <taxon>Dikarya</taxon>
        <taxon>Ascomycota</taxon>
        <taxon>Pezizomycotina</taxon>
        <taxon>Dothideomycetes</taxon>
        <taxon>Pleosporomycetidae</taxon>
        <taxon>Venturiales</taxon>
        <taxon>Sympoventuriaceae</taxon>
        <taxon>Verruconis</taxon>
    </lineage>
</organism>
<dbReference type="GO" id="GO:0005975">
    <property type="term" value="P:carbohydrate metabolic process"/>
    <property type="evidence" value="ECO:0007669"/>
    <property type="project" value="InterPro"/>
</dbReference>
<feature type="domain" description="Phosphomannose isomerase type I catalytic" evidence="15">
    <location>
        <begin position="6"/>
        <end position="152"/>
    </location>
</feature>
<dbReference type="Pfam" id="PF20511">
    <property type="entry name" value="PMI_typeI_cat"/>
    <property type="match status" value="1"/>
</dbReference>
<evidence type="ECO:0000256" key="6">
    <source>
        <dbReference type="ARBA" id="ARBA00018236"/>
    </source>
</evidence>
<dbReference type="GeneID" id="27310690"/>
<dbReference type="OrthoDB" id="6605218at2759"/>
<dbReference type="GO" id="GO:0005829">
    <property type="term" value="C:cytosol"/>
    <property type="evidence" value="ECO:0007669"/>
    <property type="project" value="TreeGrafter"/>
</dbReference>
<dbReference type="EC" id="5.3.1.8" evidence="5"/>
<proteinExistence type="inferred from homology"/>
<evidence type="ECO:0000313" key="16">
    <source>
        <dbReference type="EMBL" id="KIW06243.1"/>
    </source>
</evidence>
<comment type="catalytic activity">
    <reaction evidence="1">
        <text>D-mannose 6-phosphate = D-fructose 6-phosphate</text>
        <dbReference type="Rhea" id="RHEA:12356"/>
        <dbReference type="ChEBI" id="CHEBI:58735"/>
        <dbReference type="ChEBI" id="CHEBI:61527"/>
        <dbReference type="EC" id="5.3.1.8"/>
    </reaction>
</comment>
<evidence type="ECO:0000256" key="12">
    <source>
        <dbReference type="PIRSR" id="PIRSR001480-2"/>
    </source>
</evidence>
<evidence type="ECO:0000256" key="11">
    <source>
        <dbReference type="ARBA" id="ARBA00030762"/>
    </source>
</evidence>
<evidence type="ECO:0000256" key="10">
    <source>
        <dbReference type="ARBA" id="ARBA00029741"/>
    </source>
</evidence>
<dbReference type="Pfam" id="PF01238">
    <property type="entry name" value="PMI_typeI_C"/>
    <property type="match status" value="1"/>
</dbReference>
<evidence type="ECO:0000259" key="14">
    <source>
        <dbReference type="Pfam" id="PF01238"/>
    </source>
</evidence>
<evidence type="ECO:0000313" key="17">
    <source>
        <dbReference type="Proteomes" id="UP000053259"/>
    </source>
</evidence>
<dbReference type="InterPro" id="IPR046456">
    <property type="entry name" value="PMI_typeI_C"/>
</dbReference>
<feature type="binding site" evidence="12">
    <location>
        <position position="135"/>
    </location>
    <ligand>
        <name>Zn(2+)</name>
        <dbReference type="ChEBI" id="CHEBI:29105"/>
    </ligand>
</feature>
<feature type="domain" description="Phosphomannose isomerase type I C-terminal" evidence="14">
    <location>
        <begin position="328"/>
        <end position="366"/>
    </location>
</feature>
<evidence type="ECO:0000256" key="9">
    <source>
        <dbReference type="ARBA" id="ARBA00023235"/>
    </source>
</evidence>
<accession>A0A0D2AH47</accession>
<evidence type="ECO:0000256" key="8">
    <source>
        <dbReference type="ARBA" id="ARBA00022833"/>
    </source>
</evidence>
<dbReference type="InterPro" id="IPR011051">
    <property type="entry name" value="RmlC_Cupin_sf"/>
</dbReference>
<reference evidence="16 17" key="1">
    <citation type="submission" date="2015-01" db="EMBL/GenBank/DDBJ databases">
        <title>The Genome Sequence of Ochroconis gallopava CBS43764.</title>
        <authorList>
            <consortium name="The Broad Institute Genomics Platform"/>
            <person name="Cuomo C."/>
            <person name="de Hoog S."/>
            <person name="Gorbushina A."/>
            <person name="Stielow B."/>
            <person name="Teixiera M."/>
            <person name="Abouelleil A."/>
            <person name="Chapman S.B."/>
            <person name="Priest M."/>
            <person name="Young S.K."/>
            <person name="Wortman J."/>
            <person name="Nusbaum C."/>
            <person name="Birren B."/>
        </authorList>
    </citation>
    <scope>NUCLEOTIDE SEQUENCE [LARGE SCALE GENOMIC DNA]</scope>
    <source>
        <strain evidence="16 17">CBS 43764</strain>
    </source>
</reference>
<keyword evidence="8 12" id="KW-0862">Zinc</keyword>
<evidence type="ECO:0000256" key="4">
    <source>
        <dbReference type="ARBA" id="ARBA00010772"/>
    </source>
</evidence>
<evidence type="ECO:0000256" key="5">
    <source>
        <dbReference type="ARBA" id="ARBA00011956"/>
    </source>
</evidence>
<comment type="cofactor">
    <cofactor evidence="12">
        <name>Zn(2+)</name>
        <dbReference type="ChEBI" id="CHEBI:29105"/>
    </cofactor>
    <text evidence="12">Binds 1 zinc ion per subunit.</text>
</comment>
<dbReference type="NCBIfam" id="TIGR00218">
    <property type="entry name" value="manA"/>
    <property type="match status" value="1"/>
</dbReference>
<sequence length="407" mass="45875">MVQSVLQLKCSCNNYPWGKQGWDSIAATLCSQTPGTDFKVDVNKTYSEMWMGTYPNLPSYVLESGESLQDVINAYPDQLLGNAVFQKFGLNLPFLPKILSIAKALPLQLHPNRTLASELHRRSPEQFTDPNHKPEIAIALGTFEAFVGWKPLEDVDELLQLEPLKQFMPPARKPAFDDQMLKGVCELMLKADEETVARVGQRLQELPKAMFKEKHRYIQEMIPRLWSQYDKTDNGILVSVILMNYMKLSAGEGIYIPADSIHAYLSGDIIECMASSNNVLSTGFCPRADRDNIDTFLETLSFITHSVDEARLEPQIFKRSRSGKTKVYEPTISEFSLLATELSSEESDFIEKLDGPSIMIVTRGRGIMKTGEYDYELKEGFVFCIGAGVATEYIAVSDLQLFRAYTE</sequence>
<dbReference type="InterPro" id="IPR046457">
    <property type="entry name" value="PMI_typeI_cat"/>
</dbReference>
<evidence type="ECO:0000256" key="13">
    <source>
        <dbReference type="RuleBase" id="RU004189"/>
    </source>
</evidence>
<keyword evidence="7 12" id="KW-0479">Metal-binding</keyword>
<dbReference type="Gene3D" id="2.60.120.10">
    <property type="entry name" value="Jelly Rolls"/>
    <property type="match status" value="2"/>
</dbReference>
<dbReference type="PANTHER" id="PTHR10309">
    <property type="entry name" value="MANNOSE-6-PHOSPHATE ISOMERASE"/>
    <property type="match status" value="1"/>
</dbReference>
<dbReference type="UniPathway" id="UPA00126">
    <property type="reaction ID" value="UER00423"/>
</dbReference>
<evidence type="ECO:0000256" key="3">
    <source>
        <dbReference type="ARBA" id="ARBA00004666"/>
    </source>
</evidence>
<dbReference type="GO" id="GO:0004476">
    <property type="term" value="F:mannose-6-phosphate isomerase activity"/>
    <property type="evidence" value="ECO:0007669"/>
    <property type="project" value="UniProtKB-EC"/>
</dbReference>
<dbReference type="InterPro" id="IPR014710">
    <property type="entry name" value="RmlC-like_jellyroll"/>
</dbReference>
<feature type="binding site" evidence="12">
    <location>
        <position position="108"/>
    </location>
    <ligand>
        <name>Zn(2+)</name>
        <dbReference type="ChEBI" id="CHEBI:29105"/>
    </ligand>
</feature>
<dbReference type="GO" id="GO:0008270">
    <property type="term" value="F:zinc ion binding"/>
    <property type="evidence" value="ECO:0007669"/>
    <property type="project" value="InterPro"/>
</dbReference>
<dbReference type="GO" id="GO:0009298">
    <property type="term" value="P:GDP-mannose biosynthetic process"/>
    <property type="evidence" value="ECO:0007669"/>
    <property type="project" value="UniProtKB-UniPathway"/>
</dbReference>
<dbReference type="EMBL" id="KN847535">
    <property type="protein sequence ID" value="KIW06243.1"/>
    <property type="molecule type" value="Genomic_DNA"/>
</dbReference>
<evidence type="ECO:0000256" key="1">
    <source>
        <dbReference type="ARBA" id="ARBA00000757"/>
    </source>
</evidence>
<dbReference type="SUPFAM" id="SSF51182">
    <property type="entry name" value="RmlC-like cupins"/>
    <property type="match status" value="1"/>
</dbReference>
<keyword evidence="17" id="KW-1185">Reference proteome</keyword>
<dbReference type="InterPro" id="IPR016305">
    <property type="entry name" value="Mannose-6-P_Isomerase"/>
</dbReference>
<keyword evidence="9 16" id="KW-0413">Isomerase</keyword>
<feature type="binding site" evidence="12">
    <location>
        <position position="262"/>
    </location>
    <ligand>
        <name>Zn(2+)</name>
        <dbReference type="ChEBI" id="CHEBI:29105"/>
    </ligand>
</feature>
<dbReference type="CDD" id="cd07011">
    <property type="entry name" value="cupin_PMI_type_I_N"/>
    <property type="match status" value="1"/>
</dbReference>
<dbReference type="HOGENOM" id="CLU_026967_0_1_1"/>
<dbReference type="InParanoid" id="A0A0D2AH47"/>
<dbReference type="PRINTS" id="PR00714">
    <property type="entry name" value="MAN6PISMRASE"/>
</dbReference>
<dbReference type="PANTHER" id="PTHR10309:SF4">
    <property type="entry name" value="MANNOSE-6-PHOSPHATE ISOMERASE"/>
    <property type="match status" value="1"/>
</dbReference>
<comment type="similarity">
    <text evidence="4 13">Belongs to the mannose-6-phosphate isomerase type 1 family.</text>
</comment>
<feature type="binding site" evidence="12">
    <location>
        <position position="110"/>
    </location>
    <ligand>
        <name>Zn(2+)</name>
        <dbReference type="ChEBI" id="CHEBI:29105"/>
    </ligand>
</feature>
<evidence type="ECO:0000259" key="15">
    <source>
        <dbReference type="Pfam" id="PF20511"/>
    </source>
</evidence>
<protein>
    <recommendedName>
        <fullName evidence="6">Mannose-6-phosphate isomerase</fullName>
        <ecNumber evidence="5">5.3.1.8</ecNumber>
    </recommendedName>
    <alternativeName>
        <fullName evidence="10">Phosphohexomutase</fullName>
    </alternativeName>
    <alternativeName>
        <fullName evidence="11">Phosphomannose isomerase</fullName>
    </alternativeName>
</protein>
<dbReference type="PIRSF" id="PIRSF001480">
    <property type="entry name" value="Mannose-6-phosphate_isomerase"/>
    <property type="match status" value="1"/>
</dbReference>
<dbReference type="Gene3D" id="1.10.441.10">
    <property type="entry name" value="Phosphomannose Isomerase, domain 2"/>
    <property type="match status" value="1"/>
</dbReference>
<dbReference type="AlphaFoldDB" id="A0A0D2AH47"/>
<comment type="pathway">
    <text evidence="3">Nucleotide-sugar biosynthesis; GDP-alpha-D-mannose biosynthesis; alpha-D-mannose 1-phosphate from D-fructose 6-phosphate: step 1/2.</text>
</comment>
<dbReference type="RefSeq" id="XP_016216112.1">
    <property type="nucleotide sequence ID" value="XM_016355806.1"/>
</dbReference>
<dbReference type="InterPro" id="IPR001250">
    <property type="entry name" value="Man6P_Isoase-1"/>
</dbReference>
<evidence type="ECO:0000256" key="2">
    <source>
        <dbReference type="ARBA" id="ARBA00002564"/>
    </source>
</evidence>
<gene>
    <name evidence="16" type="ORF">PV09_02717</name>
</gene>
<comment type="function">
    <text evidence="2">Involved in the synthesis of the GDP-mannose and dolichol-phosphate-mannose required for a number of critical mannosyl transfer reactions.</text>
</comment>
<evidence type="ECO:0000256" key="7">
    <source>
        <dbReference type="ARBA" id="ARBA00022723"/>
    </source>
</evidence>
<dbReference type="Proteomes" id="UP000053259">
    <property type="component" value="Unassembled WGS sequence"/>
</dbReference>
<dbReference type="VEuPathDB" id="FungiDB:PV09_02717"/>
<dbReference type="STRING" id="253628.A0A0D2AH47"/>